<sequence length="484" mass="54773">MDLPHELIVGVVECVADSKTLASLSTSCRFLHSLAEPLIYHRFLLRSGKEMTKLERILWSRKDRMAMIRDFDFACDGEKRQNFSAMVALLYGASQLRKFNFESPNCNPADFEDEDQWDKTIGRVLNLFSQAISGSPGGHFHPFKHLNTLTLHCNGPSSPFWTIQKNTFAIFLLPSLDNLTLSCVNLNAEIRKFVQNEHLASTPLKALKLIECNVNHLALHAVLSIPKALTHLEIDEACHNLVNFSVNRSSHHNNLFAKHARKTMDALRQQKGSLASLTYGTTIKDRTPTPTVQGGDEVDGAFSEFTTLQTICLRRSSPVFERAVMTLHPPPNLQTLTNTGAAPFTDFTHDEMYDHLIDDPECPLSIPFLRAPSSFIPASLRTLDVIVEDSSRSGYFNREHCRKFIEDTTKHLKTANSIDLRAWAQDSPSRHNFFPPYLHGEAEDPRVRVYNPDEGKWLSRYARPAPPRSGFTVAEERNYYPLPI</sequence>
<accession>A0A6J3LS07</accession>
<dbReference type="OrthoDB" id="2522477at2759"/>
<evidence type="ECO:0000313" key="2">
    <source>
        <dbReference type="RefSeq" id="XP_033455105.1"/>
    </source>
</evidence>
<reference evidence="2" key="2">
    <citation type="submission" date="2020-04" db="EMBL/GenBank/DDBJ databases">
        <authorList>
            <consortium name="NCBI Genome Project"/>
        </authorList>
    </citation>
    <scope>NUCLEOTIDE SEQUENCE</scope>
    <source>
        <strain evidence="2">CBS 342.82</strain>
    </source>
</reference>
<keyword evidence="1" id="KW-1185">Reference proteome</keyword>
<name>A0A6J3LS07_9PEZI</name>
<evidence type="ECO:0000313" key="1">
    <source>
        <dbReference type="Proteomes" id="UP000504637"/>
    </source>
</evidence>
<reference evidence="2" key="1">
    <citation type="submission" date="2020-01" db="EMBL/GenBank/DDBJ databases">
        <authorList>
            <consortium name="DOE Joint Genome Institute"/>
            <person name="Haridas S."/>
            <person name="Albert R."/>
            <person name="Binder M."/>
            <person name="Bloem J."/>
            <person name="Labutti K."/>
            <person name="Salamov A."/>
            <person name="Andreopoulos B."/>
            <person name="Baker S.E."/>
            <person name="Barry K."/>
            <person name="Bills G."/>
            <person name="Bluhm B.H."/>
            <person name="Cannon C."/>
            <person name="Castanera R."/>
            <person name="Culley D.E."/>
            <person name="Daum C."/>
            <person name="Ezra D."/>
            <person name="Gonzalez J.B."/>
            <person name="Henrissat B."/>
            <person name="Kuo A."/>
            <person name="Liang C."/>
            <person name="Lipzen A."/>
            <person name="Lutzoni F."/>
            <person name="Magnuson J."/>
            <person name="Mondo S."/>
            <person name="Nolan M."/>
            <person name="Ohm R."/>
            <person name="Pangilinan J."/>
            <person name="Park H.-J."/>
            <person name="Ramirez L."/>
            <person name="Alfaro M."/>
            <person name="Sun H."/>
            <person name="Tritt A."/>
            <person name="Yoshinaga Y."/>
            <person name="Zwiers L.-H."/>
            <person name="Turgeon B.G."/>
            <person name="Goodwin S.B."/>
            <person name="Spatafora J.W."/>
            <person name="Crous P.W."/>
            <person name="Grigoriev I.V."/>
        </authorList>
    </citation>
    <scope>NUCLEOTIDE SEQUENCE</scope>
    <source>
        <strain evidence="2">CBS 342.82</strain>
    </source>
</reference>
<proteinExistence type="predicted"/>
<dbReference type="GeneID" id="54359851"/>
<reference evidence="2" key="3">
    <citation type="submission" date="2025-08" db="UniProtKB">
        <authorList>
            <consortium name="RefSeq"/>
        </authorList>
    </citation>
    <scope>IDENTIFICATION</scope>
    <source>
        <strain evidence="2">CBS 342.82</strain>
    </source>
</reference>
<dbReference type="RefSeq" id="XP_033455105.1">
    <property type="nucleotide sequence ID" value="XM_033602051.1"/>
</dbReference>
<protein>
    <recommendedName>
        <fullName evidence="3">F-box domain-containing protein</fullName>
    </recommendedName>
</protein>
<organism evidence="2">
    <name type="scientific">Dissoconium aciculare CBS 342.82</name>
    <dbReference type="NCBI Taxonomy" id="1314786"/>
    <lineage>
        <taxon>Eukaryota</taxon>
        <taxon>Fungi</taxon>
        <taxon>Dikarya</taxon>
        <taxon>Ascomycota</taxon>
        <taxon>Pezizomycotina</taxon>
        <taxon>Dothideomycetes</taxon>
        <taxon>Dothideomycetidae</taxon>
        <taxon>Mycosphaerellales</taxon>
        <taxon>Dissoconiaceae</taxon>
        <taxon>Dissoconium</taxon>
    </lineage>
</organism>
<dbReference type="SUPFAM" id="SSF52047">
    <property type="entry name" value="RNI-like"/>
    <property type="match status" value="1"/>
</dbReference>
<dbReference type="Proteomes" id="UP000504637">
    <property type="component" value="Unplaced"/>
</dbReference>
<evidence type="ECO:0008006" key="3">
    <source>
        <dbReference type="Google" id="ProtNLM"/>
    </source>
</evidence>
<gene>
    <name evidence="2" type="ORF">K489DRAFT_328378</name>
</gene>
<dbReference type="AlphaFoldDB" id="A0A6J3LS07"/>